<feature type="transmembrane region" description="Helical" evidence="7">
    <location>
        <begin position="142"/>
        <end position="163"/>
    </location>
</feature>
<dbReference type="Gene3D" id="1.20.1720.10">
    <property type="entry name" value="Multidrug resistance protein D"/>
    <property type="match status" value="1"/>
</dbReference>
<evidence type="ECO:0000256" key="6">
    <source>
        <dbReference type="ARBA" id="ARBA00023136"/>
    </source>
</evidence>
<dbReference type="SUPFAM" id="SSF103473">
    <property type="entry name" value="MFS general substrate transporter"/>
    <property type="match status" value="1"/>
</dbReference>
<organism evidence="9">
    <name type="scientific">Propionibacterium freudenreichii subsp. freudenreichii</name>
    <dbReference type="NCBI Taxonomy" id="66712"/>
    <lineage>
        <taxon>Bacteria</taxon>
        <taxon>Bacillati</taxon>
        <taxon>Actinomycetota</taxon>
        <taxon>Actinomycetes</taxon>
        <taxon>Propionibacteriales</taxon>
        <taxon>Propionibacteriaceae</taxon>
        <taxon>Propionibacterium</taxon>
    </lineage>
</organism>
<dbReference type="GO" id="GO:0022857">
    <property type="term" value="F:transmembrane transporter activity"/>
    <property type="evidence" value="ECO:0007669"/>
    <property type="project" value="InterPro"/>
</dbReference>
<feature type="transmembrane region" description="Helical" evidence="7">
    <location>
        <begin position="358"/>
        <end position="376"/>
    </location>
</feature>
<accession>A0A0B7P045</accession>
<dbReference type="Gene3D" id="1.20.1250.20">
    <property type="entry name" value="MFS general substrate transporter like domains"/>
    <property type="match status" value="1"/>
</dbReference>
<dbReference type="GO" id="GO:0005886">
    <property type="term" value="C:plasma membrane"/>
    <property type="evidence" value="ECO:0007669"/>
    <property type="project" value="UniProtKB-SubCell"/>
</dbReference>
<name>A0A0B7P045_PROFF</name>
<dbReference type="InterPro" id="IPR036259">
    <property type="entry name" value="MFS_trans_sf"/>
</dbReference>
<gene>
    <name evidence="9" type="primary">lmrB</name>
    <name evidence="9" type="ORF">PFCIRM138_08600</name>
</gene>
<feature type="transmembrane region" description="Helical" evidence="7">
    <location>
        <begin position="110"/>
        <end position="130"/>
    </location>
</feature>
<protein>
    <submittedName>
        <fullName evidence="9">Permease (Lincomycin resistance protein )</fullName>
    </submittedName>
</protein>
<dbReference type="InterPro" id="IPR020846">
    <property type="entry name" value="MFS_dom"/>
</dbReference>
<dbReference type="InterPro" id="IPR011701">
    <property type="entry name" value="MFS"/>
</dbReference>
<dbReference type="PANTHER" id="PTHR42718">
    <property type="entry name" value="MAJOR FACILITATOR SUPERFAMILY MULTIDRUG TRANSPORTER MFSC"/>
    <property type="match status" value="1"/>
</dbReference>
<keyword evidence="3" id="KW-1003">Cell membrane</keyword>
<evidence type="ECO:0000256" key="3">
    <source>
        <dbReference type="ARBA" id="ARBA00022475"/>
    </source>
</evidence>
<keyword evidence="4 7" id="KW-0812">Transmembrane</keyword>
<evidence type="ECO:0000256" key="4">
    <source>
        <dbReference type="ARBA" id="ARBA00022692"/>
    </source>
</evidence>
<dbReference type="InterPro" id="IPR004638">
    <property type="entry name" value="EmrB-like"/>
</dbReference>
<evidence type="ECO:0000256" key="7">
    <source>
        <dbReference type="SAM" id="Phobius"/>
    </source>
</evidence>
<comment type="subcellular location">
    <subcellularLocation>
        <location evidence="1">Cell membrane</location>
        <topology evidence="1">Multi-pass membrane protein</topology>
    </subcellularLocation>
</comment>
<feature type="transmembrane region" description="Helical" evidence="7">
    <location>
        <begin position="169"/>
        <end position="188"/>
    </location>
</feature>
<dbReference type="NCBIfam" id="TIGR00711">
    <property type="entry name" value="efflux_EmrB"/>
    <property type="match status" value="1"/>
</dbReference>
<feature type="transmembrane region" description="Helical" evidence="7">
    <location>
        <begin position="83"/>
        <end position="104"/>
    </location>
</feature>
<dbReference type="EMBL" id="LM676417">
    <property type="protein sequence ID" value="CEP26633.1"/>
    <property type="molecule type" value="Genomic_DNA"/>
</dbReference>
<feature type="transmembrane region" description="Helical" evidence="7">
    <location>
        <begin position="443"/>
        <end position="461"/>
    </location>
</feature>
<dbReference type="PANTHER" id="PTHR42718:SF43">
    <property type="entry name" value="LINCOMYCIN RESISTANCE PROTEIN LMRB"/>
    <property type="match status" value="1"/>
</dbReference>
<dbReference type="Pfam" id="PF07690">
    <property type="entry name" value="MFS_1"/>
    <property type="match status" value="1"/>
</dbReference>
<evidence type="ECO:0000256" key="2">
    <source>
        <dbReference type="ARBA" id="ARBA00022448"/>
    </source>
</evidence>
<dbReference type="PROSITE" id="PS50850">
    <property type="entry name" value="MFS"/>
    <property type="match status" value="1"/>
</dbReference>
<feature type="transmembrane region" description="Helical" evidence="7">
    <location>
        <begin position="333"/>
        <end position="352"/>
    </location>
</feature>
<dbReference type="AlphaFoldDB" id="A0A0B7P045"/>
<feature type="transmembrane region" description="Helical" evidence="7">
    <location>
        <begin position="231"/>
        <end position="247"/>
    </location>
</feature>
<feature type="transmembrane region" description="Helical" evidence="7">
    <location>
        <begin position="268"/>
        <end position="293"/>
    </location>
</feature>
<feature type="domain" description="Major facilitator superfamily (MFS) profile" evidence="8">
    <location>
        <begin position="15"/>
        <end position="468"/>
    </location>
</feature>
<keyword evidence="2" id="KW-0813">Transport</keyword>
<feature type="transmembrane region" description="Helical" evidence="7">
    <location>
        <begin position="299"/>
        <end position="321"/>
    </location>
</feature>
<reference evidence="9" key="1">
    <citation type="submission" date="2014-08" db="EMBL/GenBank/DDBJ databases">
        <authorList>
            <person name="Falentin Helene"/>
        </authorList>
    </citation>
    <scope>NUCLEOTIDE SEQUENCE</scope>
</reference>
<feature type="transmembrane region" description="Helical" evidence="7">
    <location>
        <begin position="57"/>
        <end position="76"/>
    </location>
</feature>
<evidence type="ECO:0000313" key="9">
    <source>
        <dbReference type="EMBL" id="CEP26633.1"/>
    </source>
</evidence>
<evidence type="ECO:0000259" key="8">
    <source>
        <dbReference type="PROSITE" id="PS50850"/>
    </source>
</evidence>
<evidence type="ECO:0000256" key="1">
    <source>
        <dbReference type="ARBA" id="ARBA00004651"/>
    </source>
</evidence>
<feature type="transmembrane region" description="Helical" evidence="7">
    <location>
        <begin position="200"/>
        <end position="219"/>
    </location>
</feature>
<keyword evidence="6 7" id="KW-0472">Membrane</keyword>
<dbReference type="PRINTS" id="PR01036">
    <property type="entry name" value="TCRTETB"/>
</dbReference>
<sequence>MTTTSTQTPTRPFLVLLGPLLAGFVGLFSEAALNIALPDLMHVFAISTTTAQWLTTGYLLVVGMLLPLSSLLVRWFTTRQLVFTALAFFAVGATVSALAPGFGMLVAGRLIQGAATGILIPLIVSTAVAAYPPERRGSAMGLVGLVLMFAPAISPTVSGLVVQTIGWQWIFWLMLPLVALSLVVSVAFLRNVQPITRPHVDVASVALSTIGLGLFVFAMSSAGSFGITNPLVWGSFVVGIAALAVFVHRQLHLPEPILDVRVFAHRNFAVASAMIMANNALLMCAIFLLPMYLEQGRAVAVFTAGLIMLPGGVVNGLVSVWAGRATDTHRPWVIARVGFAIATVAAAAFLLLGTDSPLWMVVAFQCLLMVGVPLAMTPTQTHGLNALPGRLGADGSTAISTLQQVGGALGTAFAAGLLSAGRGAASRAGASSSAATIAGVHEGLVFSIVLGLIGLGLGLALRRGQPADEPVVERELAAALA</sequence>
<feature type="transmembrane region" description="Helical" evidence="7">
    <location>
        <begin position="12"/>
        <end position="37"/>
    </location>
</feature>
<proteinExistence type="predicted"/>
<evidence type="ECO:0000256" key="5">
    <source>
        <dbReference type="ARBA" id="ARBA00022989"/>
    </source>
</evidence>
<keyword evidence="5 7" id="KW-1133">Transmembrane helix</keyword>